<dbReference type="GO" id="GO:0000166">
    <property type="term" value="F:nucleotide binding"/>
    <property type="evidence" value="ECO:0007669"/>
    <property type="project" value="UniProtKB-KW"/>
</dbReference>
<dbReference type="InterPro" id="IPR003749">
    <property type="entry name" value="ThiS/MoaD-like"/>
</dbReference>
<protein>
    <recommendedName>
        <fullName evidence="4">Molybdopterin synthase sulfur carrier subunit</fullName>
    </recommendedName>
</protein>
<dbReference type="GO" id="GO:0006777">
    <property type="term" value="P:Mo-molybdopterin cofactor biosynthetic process"/>
    <property type="evidence" value="ECO:0007669"/>
    <property type="project" value="InterPro"/>
</dbReference>
<evidence type="ECO:0000313" key="3">
    <source>
        <dbReference type="Proteomes" id="UP001150907"/>
    </source>
</evidence>
<evidence type="ECO:0000313" key="2">
    <source>
        <dbReference type="EMBL" id="KAJ2002491.1"/>
    </source>
</evidence>
<name>A0A9W8BHU2_9FUNG</name>
<dbReference type="Proteomes" id="UP001150907">
    <property type="component" value="Unassembled WGS sequence"/>
</dbReference>
<dbReference type="InterPro" id="IPR044672">
    <property type="entry name" value="MOCS2A"/>
</dbReference>
<keyword evidence="1" id="KW-0547">Nucleotide-binding</keyword>
<evidence type="ECO:0008006" key="4">
    <source>
        <dbReference type="Google" id="ProtNLM"/>
    </source>
</evidence>
<keyword evidence="3" id="KW-1185">Reference proteome</keyword>
<dbReference type="Pfam" id="PF02597">
    <property type="entry name" value="ThiS"/>
    <property type="match status" value="1"/>
</dbReference>
<dbReference type="OrthoDB" id="5595860at2759"/>
<dbReference type="PANTHER" id="PTHR33359">
    <property type="entry name" value="MOLYBDOPTERIN SYNTHASE SULFUR CARRIER SUBUNIT"/>
    <property type="match status" value="1"/>
</dbReference>
<dbReference type="GO" id="GO:1990133">
    <property type="term" value="C:molybdopterin adenylyltransferase complex"/>
    <property type="evidence" value="ECO:0007669"/>
    <property type="project" value="TreeGrafter"/>
</dbReference>
<dbReference type="CDD" id="cd00754">
    <property type="entry name" value="Ubl_MoaD"/>
    <property type="match status" value="1"/>
</dbReference>
<dbReference type="PANTHER" id="PTHR33359:SF1">
    <property type="entry name" value="MOLYBDOPTERIN SYNTHASE SULFUR CARRIER SUBUNIT"/>
    <property type="match status" value="1"/>
</dbReference>
<dbReference type="AlphaFoldDB" id="A0A9W8BHU2"/>
<proteinExistence type="predicted"/>
<comment type="caution">
    <text evidence="2">The sequence shown here is derived from an EMBL/GenBank/DDBJ whole genome shotgun (WGS) entry which is preliminary data.</text>
</comment>
<evidence type="ECO:0000256" key="1">
    <source>
        <dbReference type="ARBA" id="ARBA00022741"/>
    </source>
</evidence>
<accession>A0A9W8BHU2</accession>
<organism evidence="2 3">
    <name type="scientific">Coemansia thaxteri</name>
    <dbReference type="NCBI Taxonomy" id="2663907"/>
    <lineage>
        <taxon>Eukaryota</taxon>
        <taxon>Fungi</taxon>
        <taxon>Fungi incertae sedis</taxon>
        <taxon>Zoopagomycota</taxon>
        <taxon>Kickxellomycotina</taxon>
        <taxon>Kickxellomycetes</taxon>
        <taxon>Kickxellales</taxon>
        <taxon>Kickxellaceae</taxon>
        <taxon>Coemansia</taxon>
    </lineage>
</organism>
<dbReference type="EMBL" id="JANBQF010000296">
    <property type="protein sequence ID" value="KAJ2002491.1"/>
    <property type="molecule type" value="Genomic_DNA"/>
</dbReference>
<sequence>MVEFKVLYFASARDAAHNIESETMELDDEKPATLASAVERIMAVHPEMKAVLEHAMVSLNEEYCEQDAMADVELKPKDTVAIIPPVSGG</sequence>
<dbReference type="InterPro" id="IPR012675">
    <property type="entry name" value="Beta-grasp_dom_sf"/>
</dbReference>
<dbReference type="Gene3D" id="3.10.20.30">
    <property type="match status" value="1"/>
</dbReference>
<dbReference type="InterPro" id="IPR016155">
    <property type="entry name" value="Mopterin_synth/thiamin_S_b"/>
</dbReference>
<dbReference type="SUPFAM" id="SSF54285">
    <property type="entry name" value="MoaD/ThiS"/>
    <property type="match status" value="1"/>
</dbReference>
<reference evidence="2" key="1">
    <citation type="submission" date="2022-07" db="EMBL/GenBank/DDBJ databases">
        <title>Phylogenomic reconstructions and comparative analyses of Kickxellomycotina fungi.</title>
        <authorList>
            <person name="Reynolds N.K."/>
            <person name="Stajich J.E."/>
            <person name="Barry K."/>
            <person name="Grigoriev I.V."/>
            <person name="Crous P."/>
            <person name="Smith M.E."/>
        </authorList>
    </citation>
    <scope>NUCLEOTIDE SEQUENCE</scope>
    <source>
        <strain evidence="2">IMI 214461</strain>
    </source>
</reference>
<gene>
    <name evidence="2" type="ORF">H4R26_003573</name>
</gene>